<sequence length="560" mass="63392">MKKISILFALFVAIVAYAQEPFVGVWNAPRGQIVFATEGEFSYSYEKVGNPSIKGIGDGWPNRTELFVSPGKYKISIVPKNNNKFRFKDLNNFLEVQKWGSVKWADDLSGMFANCNELQITADDTPDLSGVTSLSGLFSGCSSLETINGLNDWDVSNVQDMSYMFSGATHFNQDLFRWNMGNVKNVSYMFQEASTFNGDIHTWEFKNLENMEYMFREAFAFNGDVSNWNVGTVTNMKGVFYRAKAFSGDVSNWNVSQAKNMEVMFYEALQFNSDLSRWDVGNVTLMYAMFSKAPLFNSDLSNWNVSNVTGTWSMFQGATAFNSDISRWDVSKVTDMNNMFKEAEAFNQDISQWDVSKVTNMGSMFESTKNFNKDISNWDVSSVQVLDFMFEDAKAFNQSLAGWKIKDKAHMTNFLKESGMDCENYSKTLKGWADNPNTGKEIHFYSTASYGDSAKPYRQKLIDEKDWKIYSDSYDSSCTADLATETVAQRPQFFIIKPVKEELHIQGLDGIKSIEIYSANGSLVKTLNANQRGVSNLSKGVYILKINTQNGTYTDKIIKD</sequence>
<name>A0A6P1QZ81_9FLAO</name>
<dbReference type="KEGG" id="bcad:DBX24_08995"/>
<evidence type="ECO:0000256" key="1">
    <source>
        <dbReference type="ARBA" id="ARBA00022729"/>
    </source>
</evidence>
<keyword evidence="3" id="KW-1185">Reference proteome</keyword>
<dbReference type="Pfam" id="PF18962">
    <property type="entry name" value="Por_Secre_tail"/>
    <property type="match status" value="1"/>
</dbReference>
<accession>A0A6P1QZ81</accession>
<dbReference type="EMBL" id="CP029149">
    <property type="protein sequence ID" value="QHN66010.1"/>
    <property type="molecule type" value="Genomic_DNA"/>
</dbReference>
<reference evidence="2 3" key="1">
    <citation type="submission" date="2018-04" db="EMBL/GenBank/DDBJ databases">
        <title>Characteristic and Complete Genome Sequencing of A Novel Member of Infective Endocarditis Causative Bacteria: Bergeyella cardium QL-PH.</title>
        <authorList>
            <person name="Pan H."/>
            <person name="Sun E."/>
            <person name="Zhang Y."/>
        </authorList>
    </citation>
    <scope>NUCLEOTIDE SEQUENCE [LARGE SCALE GENOMIC DNA]</scope>
    <source>
        <strain evidence="2 3">HPQL</strain>
    </source>
</reference>
<dbReference type="NCBIfam" id="TIGR02167">
    <property type="entry name" value="Liste_lipo_26"/>
    <property type="match status" value="6"/>
</dbReference>
<evidence type="ECO:0000313" key="3">
    <source>
        <dbReference type="Proteomes" id="UP000464318"/>
    </source>
</evidence>
<dbReference type="InterPro" id="IPR005046">
    <property type="entry name" value="DUF285"/>
</dbReference>
<keyword evidence="1" id="KW-0732">Signal</keyword>
<dbReference type="InterPro" id="IPR011889">
    <property type="entry name" value="Liste_lipo_26"/>
</dbReference>
<dbReference type="RefSeq" id="WP_160224638.1">
    <property type="nucleotide sequence ID" value="NZ_CP029149.1"/>
</dbReference>
<evidence type="ECO:0000313" key="2">
    <source>
        <dbReference type="EMBL" id="QHN66010.1"/>
    </source>
</evidence>
<gene>
    <name evidence="2" type="ORF">DBX24_08995</name>
</gene>
<dbReference type="Gene3D" id="2.160.20.80">
    <property type="entry name" value="E3 ubiquitin-protein ligase SopA"/>
    <property type="match status" value="1"/>
</dbReference>
<dbReference type="SUPFAM" id="SSF141571">
    <property type="entry name" value="Pentapeptide repeat-like"/>
    <property type="match status" value="1"/>
</dbReference>
<proteinExistence type="predicted"/>
<dbReference type="InterPro" id="IPR026444">
    <property type="entry name" value="Secre_tail"/>
</dbReference>
<dbReference type="NCBIfam" id="TIGR04183">
    <property type="entry name" value="Por_Secre_tail"/>
    <property type="match status" value="1"/>
</dbReference>
<dbReference type="Proteomes" id="UP000464318">
    <property type="component" value="Chromosome"/>
</dbReference>
<protein>
    <submittedName>
        <fullName evidence="2">BspA family leucine-rich repeat surface protein</fullName>
    </submittedName>
</protein>
<dbReference type="Pfam" id="PF03382">
    <property type="entry name" value="DUF285"/>
    <property type="match status" value="1"/>
</dbReference>
<organism evidence="2 3">
    <name type="scientific">Bergeyella cardium</name>
    <dbReference type="NCBI Taxonomy" id="1585976"/>
    <lineage>
        <taxon>Bacteria</taxon>
        <taxon>Pseudomonadati</taxon>
        <taxon>Bacteroidota</taxon>
        <taxon>Flavobacteriia</taxon>
        <taxon>Flavobacteriales</taxon>
        <taxon>Weeksellaceae</taxon>
        <taxon>Bergeyella</taxon>
    </lineage>
</organism>
<dbReference type="OrthoDB" id="9813840at2"/>
<dbReference type="AlphaFoldDB" id="A0A6P1QZ81"/>